<reference evidence="3 4" key="1">
    <citation type="journal article" date="2007" name="Proc. Natl. Acad. Sci. U.S.A.">
        <title>The genome of Syntrophus aciditrophicus: life at the thermodynamic limit of microbial growth.</title>
        <authorList>
            <person name="McInerney M.J."/>
            <person name="Rohlin L."/>
            <person name="Mouttaki H."/>
            <person name="Kim U."/>
            <person name="Krupp R.S."/>
            <person name="Rios-Hernandez L."/>
            <person name="Sieber J."/>
            <person name="Struchtemeyer C.G."/>
            <person name="Bhattacharyya A."/>
            <person name="Campbell J.W."/>
            <person name="Gunsalus R.P."/>
        </authorList>
    </citation>
    <scope>NUCLEOTIDE SEQUENCE [LARGE SCALE GENOMIC DNA]</scope>
    <source>
        <strain evidence="3 4">SB</strain>
    </source>
</reference>
<dbReference type="KEGG" id="sat:SYN_01176"/>
<proteinExistence type="predicted"/>
<dbReference type="Pfam" id="PF13938">
    <property type="entry name" value="DUF4213"/>
    <property type="match status" value="1"/>
</dbReference>
<evidence type="ECO:0000313" key="3">
    <source>
        <dbReference type="EMBL" id="ABC78419.1"/>
    </source>
</evidence>
<dbReference type="SUPFAM" id="SSF159713">
    <property type="entry name" value="Dhaf3308-like"/>
    <property type="match status" value="1"/>
</dbReference>
<sequence length="254" mass="28434">MRFPMMELDEKIYRFFENRGRDVTVEYLNLGLGYTAVTTSDGGIGIAYTCFGAKESCSFMNSYYDFEGRPAVELLEKIKSTHPLERTMALALVNALNYEYALSLPEDKENRALFESFGIGEKTRVAMVGYFAPIAGMLGKMGALLEVIDISKKIGHQADFYDRLENWAQVAFITSTSILNSTTEDILRHAGKGVKTVMLGPSTPMIGEVFSHLPVHMLAGTVPLEKEKVLKAIRHGFGTREIQRFSRKSYLALF</sequence>
<organism evidence="3 4">
    <name type="scientific">Syntrophus aciditrophicus (strain SB)</name>
    <dbReference type="NCBI Taxonomy" id="56780"/>
    <lineage>
        <taxon>Bacteria</taxon>
        <taxon>Pseudomonadati</taxon>
        <taxon>Thermodesulfobacteriota</taxon>
        <taxon>Syntrophia</taxon>
        <taxon>Syntrophales</taxon>
        <taxon>Syntrophaceae</taxon>
        <taxon>Syntrophus</taxon>
    </lineage>
</organism>
<dbReference type="HOGENOM" id="CLU_076326_1_1_7"/>
<feature type="domain" description="DUF4213" evidence="2">
    <location>
        <begin position="14"/>
        <end position="96"/>
    </location>
</feature>
<dbReference type="eggNOG" id="COG2014">
    <property type="taxonomic scope" value="Bacteria"/>
</dbReference>
<dbReference type="EMBL" id="CP000252">
    <property type="protein sequence ID" value="ABC78419.1"/>
    <property type="molecule type" value="Genomic_DNA"/>
</dbReference>
<dbReference type="InterPro" id="IPR025251">
    <property type="entry name" value="DUF4213"/>
</dbReference>
<evidence type="ECO:0000259" key="2">
    <source>
        <dbReference type="Pfam" id="PF13938"/>
    </source>
</evidence>
<accession>Q2LWG3</accession>
<dbReference type="Gene3D" id="3.40.50.11590">
    <property type="match status" value="1"/>
</dbReference>
<dbReference type="STRING" id="56780.SYN_01176"/>
<protein>
    <submittedName>
        <fullName evidence="3">Hypothetical cytosolic protein</fullName>
    </submittedName>
</protein>
<evidence type="ECO:0000259" key="1">
    <source>
        <dbReference type="Pfam" id="PF04016"/>
    </source>
</evidence>
<gene>
    <name evidence="3" type="ORF">SYN_01176</name>
</gene>
<dbReference type="Pfam" id="PF04016">
    <property type="entry name" value="DUF364"/>
    <property type="match status" value="1"/>
</dbReference>
<dbReference type="Proteomes" id="UP000001933">
    <property type="component" value="Chromosome"/>
</dbReference>
<evidence type="ECO:0000313" key="4">
    <source>
        <dbReference type="Proteomes" id="UP000001933"/>
    </source>
</evidence>
<dbReference type="AlphaFoldDB" id="Q2LWG3"/>
<dbReference type="InterPro" id="IPR007161">
    <property type="entry name" value="DUF364"/>
</dbReference>
<keyword evidence="4" id="KW-1185">Reference proteome</keyword>
<dbReference type="SMR" id="Q2LWG3"/>
<feature type="domain" description="Putative heavy-metal chelation" evidence="1">
    <location>
        <begin position="113"/>
        <end position="251"/>
    </location>
</feature>
<dbReference type="InParanoid" id="Q2LWG3"/>
<name>Q2LWG3_SYNAS</name>
<dbReference type="DNASU" id="3883530"/>
<dbReference type="Gene3D" id="3.30.390.100">
    <property type="match status" value="1"/>
</dbReference>